<dbReference type="Pfam" id="PF13023">
    <property type="entry name" value="HD_3"/>
    <property type="match status" value="1"/>
</dbReference>
<sequence length="194" mass="22248">MRELELEGILDFLRGAEQLKNTLRSSNTSNGRHESTAEHTWRLCLMVMLFSNQYPEIDILKLMKICIIHDLGEAISGDIAAVDQIEGVNKGVEERKDLELLLRPLQNDLKEEIITLWDEYENASSKEALLAKAFDKIETILQHTQGINPPDFNYKFNLSYGKKYTDYDEFTSKLRALIDKDTQALAEANNSPQR</sequence>
<dbReference type="Proteomes" id="UP000198512">
    <property type="component" value="Unassembled WGS sequence"/>
</dbReference>
<dbReference type="Gene3D" id="1.10.3210.10">
    <property type="entry name" value="Hypothetical protein af1432"/>
    <property type="match status" value="1"/>
</dbReference>
<feature type="domain" description="HD" evidence="3">
    <location>
        <begin position="16"/>
        <end position="171"/>
    </location>
</feature>
<evidence type="ECO:0000256" key="2">
    <source>
        <dbReference type="ARBA" id="ARBA00022801"/>
    </source>
</evidence>
<evidence type="ECO:0000313" key="5">
    <source>
        <dbReference type="Proteomes" id="UP000198512"/>
    </source>
</evidence>
<gene>
    <name evidence="4" type="ORF">SAMN05216600_101427</name>
</gene>
<protein>
    <submittedName>
        <fullName evidence="4">Hydrolases of HD superfamily</fullName>
    </submittedName>
</protein>
<dbReference type="PANTHER" id="PTHR11845:SF13">
    <property type="entry name" value="5'-DEOXYNUCLEOTIDASE HDDC2"/>
    <property type="match status" value="1"/>
</dbReference>
<evidence type="ECO:0000259" key="3">
    <source>
        <dbReference type="Pfam" id="PF13023"/>
    </source>
</evidence>
<dbReference type="InterPro" id="IPR039356">
    <property type="entry name" value="YfbR/HDDC2"/>
</dbReference>
<keyword evidence="1" id="KW-0479">Metal-binding</keyword>
<dbReference type="PANTHER" id="PTHR11845">
    <property type="entry name" value="5'-DEOXYNUCLEOTIDASE HDDC2"/>
    <property type="match status" value="1"/>
</dbReference>
<evidence type="ECO:0000313" key="4">
    <source>
        <dbReference type="EMBL" id="SEP72521.1"/>
    </source>
</evidence>
<evidence type="ECO:0000256" key="1">
    <source>
        <dbReference type="ARBA" id="ARBA00022723"/>
    </source>
</evidence>
<comment type="caution">
    <text evidence="4">The sequence shown here is derived from an EMBL/GenBank/DDBJ whole genome shotgun (WGS) entry which is preliminary data.</text>
</comment>
<dbReference type="InterPro" id="IPR006674">
    <property type="entry name" value="HD_domain"/>
</dbReference>
<dbReference type="SUPFAM" id="SSF109604">
    <property type="entry name" value="HD-domain/PDEase-like"/>
    <property type="match status" value="1"/>
</dbReference>
<dbReference type="GO" id="GO:0016787">
    <property type="term" value="F:hydrolase activity"/>
    <property type="evidence" value="ECO:0007669"/>
    <property type="project" value="UniProtKB-KW"/>
</dbReference>
<keyword evidence="2 4" id="KW-0378">Hydrolase</keyword>
<name>A0ABY1B1Y8_9PSED</name>
<keyword evidence="5" id="KW-1185">Reference proteome</keyword>
<proteinExistence type="predicted"/>
<reference evidence="4 5" key="1">
    <citation type="submission" date="2016-10" db="EMBL/GenBank/DDBJ databases">
        <authorList>
            <person name="Varghese N."/>
            <person name="Submissions S."/>
        </authorList>
    </citation>
    <scope>NUCLEOTIDE SEQUENCE [LARGE SCALE GENOMIC DNA]</scope>
    <source>
        <strain evidence="4 5">CIP 109853</strain>
    </source>
</reference>
<accession>A0ABY1B1Y8</accession>
<dbReference type="RefSeq" id="WP_069516752.1">
    <property type="nucleotide sequence ID" value="NZ_FOFP01000001.1"/>
</dbReference>
<organism evidence="4 5">
    <name type="scientific">Pseudomonas cuatrocienegasensis</name>
    <dbReference type="NCBI Taxonomy" id="543360"/>
    <lineage>
        <taxon>Bacteria</taxon>
        <taxon>Pseudomonadati</taxon>
        <taxon>Pseudomonadota</taxon>
        <taxon>Gammaproteobacteria</taxon>
        <taxon>Pseudomonadales</taxon>
        <taxon>Pseudomonadaceae</taxon>
        <taxon>Pseudomonas</taxon>
    </lineage>
</organism>
<dbReference type="EMBL" id="FOFP01000001">
    <property type="protein sequence ID" value="SEP72521.1"/>
    <property type="molecule type" value="Genomic_DNA"/>
</dbReference>